<dbReference type="Pfam" id="PF03374">
    <property type="entry name" value="ANT"/>
    <property type="match status" value="1"/>
</dbReference>
<dbReference type="PANTHER" id="PTHR36180">
    <property type="entry name" value="DNA-BINDING PROTEIN-RELATED-RELATED"/>
    <property type="match status" value="1"/>
</dbReference>
<dbReference type="InterPro" id="IPR003497">
    <property type="entry name" value="BRO_N_domain"/>
</dbReference>
<dbReference type="AlphaFoldDB" id="A0A7W7MLY4"/>
<name>A0A7W7MLY4_9ACTN</name>
<feature type="domain" description="Bro-N" evidence="1">
    <location>
        <begin position="1"/>
        <end position="107"/>
    </location>
</feature>
<gene>
    <name evidence="2" type="ORF">BJ964_009613</name>
</gene>
<dbReference type="InterPro" id="IPR005039">
    <property type="entry name" value="Ant_C"/>
</dbReference>
<dbReference type="Proteomes" id="UP000590511">
    <property type="component" value="Unassembled WGS sequence"/>
</dbReference>
<organism evidence="2 3">
    <name type="scientific">Actinoplanes lobatus</name>
    <dbReference type="NCBI Taxonomy" id="113568"/>
    <lineage>
        <taxon>Bacteria</taxon>
        <taxon>Bacillati</taxon>
        <taxon>Actinomycetota</taxon>
        <taxon>Actinomycetes</taxon>
        <taxon>Micromonosporales</taxon>
        <taxon>Micromonosporaceae</taxon>
        <taxon>Actinoplanes</taxon>
    </lineage>
</organism>
<accession>A0A7W7MLY4</accession>
<reference evidence="2 3" key="1">
    <citation type="submission" date="2020-08" db="EMBL/GenBank/DDBJ databases">
        <title>Sequencing the genomes of 1000 actinobacteria strains.</title>
        <authorList>
            <person name="Klenk H.-P."/>
        </authorList>
    </citation>
    <scope>NUCLEOTIDE SEQUENCE [LARGE SCALE GENOMIC DNA]</scope>
    <source>
        <strain evidence="2 3">DSM 43150</strain>
    </source>
</reference>
<dbReference type="RefSeq" id="WP_188127645.1">
    <property type="nucleotide sequence ID" value="NZ_BOMP01000206.1"/>
</dbReference>
<dbReference type="PANTHER" id="PTHR36180:SF2">
    <property type="entry name" value="BRO FAMILY PROTEIN"/>
    <property type="match status" value="1"/>
</dbReference>
<dbReference type="GO" id="GO:0003677">
    <property type="term" value="F:DNA binding"/>
    <property type="evidence" value="ECO:0007669"/>
    <property type="project" value="InterPro"/>
</dbReference>
<dbReference type="SMART" id="SM01040">
    <property type="entry name" value="Bro-N"/>
    <property type="match status" value="1"/>
</dbReference>
<dbReference type="EMBL" id="JACHNC010000002">
    <property type="protein sequence ID" value="MBB4755342.1"/>
    <property type="molecule type" value="Genomic_DNA"/>
</dbReference>
<dbReference type="Pfam" id="PF02498">
    <property type="entry name" value="Bro-N"/>
    <property type="match status" value="1"/>
</dbReference>
<comment type="caution">
    <text evidence="2">The sequence shown here is derived from an EMBL/GenBank/DDBJ whole genome shotgun (WGS) entry which is preliminary data.</text>
</comment>
<evidence type="ECO:0000259" key="1">
    <source>
        <dbReference type="PROSITE" id="PS51750"/>
    </source>
</evidence>
<dbReference type="PROSITE" id="PS51750">
    <property type="entry name" value="BRO_N"/>
    <property type="match status" value="1"/>
</dbReference>
<evidence type="ECO:0000313" key="2">
    <source>
        <dbReference type="EMBL" id="MBB4755342.1"/>
    </source>
</evidence>
<sequence>MTDLTVFSYADTGAGIRTVARDGEAWFVASDITGILGYGGGARNAITRLPDRMKGVEEINTPGGLQRMTVISEAGAYRLAMRSNLPDAERFQDWIAEDVIPAIRKTGRYEVAPAIPQTYADALQLAADQARQIEAQAAALAEAAPAAEAWSHLASADGDLSVAEAAKNLSRHPQITIGRDRLFTVMAREKWIYRGESHQRWTVYQYAVDRGWVTEKASSHYHPRTGELVLDPPQVRILPKGLAELLKRLTGEQQIAAA</sequence>
<evidence type="ECO:0000313" key="3">
    <source>
        <dbReference type="Proteomes" id="UP000590511"/>
    </source>
</evidence>
<protein>
    <submittedName>
        <fullName evidence="2">Prophage antirepressor-like protein</fullName>
    </submittedName>
</protein>
<proteinExistence type="predicted"/>